<dbReference type="AlphaFoldDB" id="A0A6H5HQW5"/>
<evidence type="ECO:0000313" key="3">
    <source>
        <dbReference type="Proteomes" id="UP000479000"/>
    </source>
</evidence>
<evidence type="ECO:0000256" key="1">
    <source>
        <dbReference type="SAM" id="MobiDB-lite"/>
    </source>
</evidence>
<feature type="region of interest" description="Disordered" evidence="1">
    <location>
        <begin position="40"/>
        <end position="101"/>
    </location>
</feature>
<feature type="non-terminal residue" evidence="2">
    <location>
        <position position="1"/>
    </location>
</feature>
<keyword evidence="3" id="KW-1185">Reference proteome</keyword>
<protein>
    <submittedName>
        <fullName evidence="2">Uncharacterized protein</fullName>
    </submittedName>
</protein>
<name>A0A6H5HQW5_9HEMI</name>
<dbReference type="EMBL" id="CADCXU010036067">
    <property type="protein sequence ID" value="CAB0020926.1"/>
    <property type="molecule type" value="Genomic_DNA"/>
</dbReference>
<proteinExistence type="predicted"/>
<accession>A0A6H5HQW5</accession>
<reference evidence="2 3" key="1">
    <citation type="submission" date="2020-02" db="EMBL/GenBank/DDBJ databases">
        <authorList>
            <person name="Ferguson B K."/>
        </authorList>
    </citation>
    <scope>NUCLEOTIDE SEQUENCE [LARGE SCALE GENOMIC DNA]</scope>
</reference>
<gene>
    <name evidence="2" type="ORF">NTEN_LOCUS24453</name>
</gene>
<dbReference type="Proteomes" id="UP000479000">
    <property type="component" value="Unassembled WGS sequence"/>
</dbReference>
<sequence length="101" mass="11206">SFCQTAINERLANRIYCDQIPGLKMGEYLYRITIRRPEEEVTGGRGRRPALGGIGRRRSQVDGIRARCAAEPPTGGQRPETGTATTSQQEKVKSISTLFRP</sequence>
<evidence type="ECO:0000313" key="2">
    <source>
        <dbReference type="EMBL" id="CAB0020926.1"/>
    </source>
</evidence>
<organism evidence="2 3">
    <name type="scientific">Nesidiocoris tenuis</name>
    <dbReference type="NCBI Taxonomy" id="355587"/>
    <lineage>
        <taxon>Eukaryota</taxon>
        <taxon>Metazoa</taxon>
        <taxon>Ecdysozoa</taxon>
        <taxon>Arthropoda</taxon>
        <taxon>Hexapoda</taxon>
        <taxon>Insecta</taxon>
        <taxon>Pterygota</taxon>
        <taxon>Neoptera</taxon>
        <taxon>Paraneoptera</taxon>
        <taxon>Hemiptera</taxon>
        <taxon>Heteroptera</taxon>
        <taxon>Panheteroptera</taxon>
        <taxon>Cimicomorpha</taxon>
        <taxon>Miridae</taxon>
        <taxon>Dicyphina</taxon>
        <taxon>Nesidiocoris</taxon>
    </lineage>
</organism>
<feature type="compositionally biased region" description="Polar residues" evidence="1">
    <location>
        <begin position="80"/>
        <end position="101"/>
    </location>
</feature>